<reference evidence="2" key="1">
    <citation type="journal article" date="2020" name="Stud. Mycol.">
        <title>101 Dothideomycetes genomes: a test case for predicting lifestyles and emergence of pathogens.</title>
        <authorList>
            <person name="Haridas S."/>
            <person name="Albert R."/>
            <person name="Binder M."/>
            <person name="Bloem J."/>
            <person name="Labutti K."/>
            <person name="Salamov A."/>
            <person name="Andreopoulos B."/>
            <person name="Baker S."/>
            <person name="Barry K."/>
            <person name="Bills G."/>
            <person name="Bluhm B."/>
            <person name="Cannon C."/>
            <person name="Castanera R."/>
            <person name="Culley D."/>
            <person name="Daum C."/>
            <person name="Ezra D."/>
            <person name="Gonzalez J."/>
            <person name="Henrissat B."/>
            <person name="Kuo A."/>
            <person name="Liang C."/>
            <person name="Lipzen A."/>
            <person name="Lutzoni F."/>
            <person name="Magnuson J."/>
            <person name="Mondo S."/>
            <person name="Nolan M."/>
            <person name="Ohm R."/>
            <person name="Pangilinan J."/>
            <person name="Park H.-J."/>
            <person name="Ramirez L."/>
            <person name="Alfaro M."/>
            <person name="Sun H."/>
            <person name="Tritt A."/>
            <person name="Yoshinaga Y."/>
            <person name="Zwiers L.-H."/>
            <person name="Turgeon B."/>
            <person name="Goodwin S."/>
            <person name="Spatafora J."/>
            <person name="Crous P."/>
            <person name="Grigoriev I."/>
        </authorList>
    </citation>
    <scope>NUCLEOTIDE SEQUENCE</scope>
    <source>
        <strain evidence="2">CBS 109.77</strain>
    </source>
</reference>
<feature type="region of interest" description="Disordered" evidence="1">
    <location>
        <begin position="195"/>
        <end position="246"/>
    </location>
</feature>
<organism evidence="2 3">
    <name type="scientific">Melanomma pulvis-pyrius CBS 109.77</name>
    <dbReference type="NCBI Taxonomy" id="1314802"/>
    <lineage>
        <taxon>Eukaryota</taxon>
        <taxon>Fungi</taxon>
        <taxon>Dikarya</taxon>
        <taxon>Ascomycota</taxon>
        <taxon>Pezizomycotina</taxon>
        <taxon>Dothideomycetes</taxon>
        <taxon>Pleosporomycetidae</taxon>
        <taxon>Pleosporales</taxon>
        <taxon>Melanommataceae</taxon>
        <taxon>Melanomma</taxon>
    </lineage>
</organism>
<gene>
    <name evidence="2" type="ORF">K505DRAFT_338803</name>
</gene>
<sequence length="246" mass="26359">MRNRSSGGGGGAIGEAAVARQARARPIQHGAPAWLRRRRMRTSWAQREGPPRLLAVVVEGWHWLRDDAPRFRAHPEARHGHARCQISGAHRRESTTTVSGPWGHGDGHISFTSRYQVSVPAERVCQACVAEQARASEEQEQEQARPRMHVWETGVPGHAPAGGGDGGGGGGGGAAAAVAKGLSLCAVPIERPQRHRMSSAITTRRAHRRRTPPSTPAAALSCQFAAPRRSPLDARRDGVGLRGPDV</sequence>
<name>A0A6A6X7S7_9PLEO</name>
<evidence type="ECO:0000256" key="1">
    <source>
        <dbReference type="SAM" id="MobiDB-lite"/>
    </source>
</evidence>
<feature type="compositionally biased region" description="Basic and acidic residues" evidence="1">
    <location>
        <begin position="230"/>
        <end position="246"/>
    </location>
</feature>
<dbReference type="Proteomes" id="UP000799757">
    <property type="component" value="Unassembled WGS sequence"/>
</dbReference>
<evidence type="ECO:0000313" key="3">
    <source>
        <dbReference type="Proteomes" id="UP000799757"/>
    </source>
</evidence>
<evidence type="ECO:0000313" key="2">
    <source>
        <dbReference type="EMBL" id="KAF2792311.1"/>
    </source>
</evidence>
<protein>
    <submittedName>
        <fullName evidence="2">Uncharacterized protein</fullName>
    </submittedName>
</protein>
<keyword evidence="3" id="KW-1185">Reference proteome</keyword>
<accession>A0A6A6X7S7</accession>
<dbReference type="EMBL" id="MU001976">
    <property type="protein sequence ID" value="KAF2792311.1"/>
    <property type="molecule type" value="Genomic_DNA"/>
</dbReference>
<proteinExistence type="predicted"/>
<dbReference type="AlphaFoldDB" id="A0A6A6X7S7"/>